<organism evidence="2 3">
    <name type="scientific">Kitasatospora arboriphila</name>
    <dbReference type="NCBI Taxonomy" id="258052"/>
    <lineage>
        <taxon>Bacteria</taxon>
        <taxon>Bacillati</taxon>
        <taxon>Actinomycetota</taxon>
        <taxon>Actinomycetes</taxon>
        <taxon>Kitasatosporales</taxon>
        <taxon>Streptomycetaceae</taxon>
        <taxon>Kitasatospora</taxon>
    </lineage>
</organism>
<feature type="compositionally biased region" description="Basic residues" evidence="1">
    <location>
        <begin position="137"/>
        <end position="155"/>
    </location>
</feature>
<feature type="region of interest" description="Disordered" evidence="1">
    <location>
        <begin position="49"/>
        <end position="80"/>
    </location>
</feature>
<accession>A0ABN1TKK1</accession>
<feature type="region of interest" description="Disordered" evidence="1">
    <location>
        <begin position="124"/>
        <end position="155"/>
    </location>
</feature>
<evidence type="ECO:0000313" key="3">
    <source>
        <dbReference type="Proteomes" id="UP001499987"/>
    </source>
</evidence>
<proteinExistence type="predicted"/>
<gene>
    <name evidence="2" type="ORF">GCM10009663_39410</name>
</gene>
<dbReference type="Proteomes" id="UP001499987">
    <property type="component" value="Unassembled WGS sequence"/>
</dbReference>
<dbReference type="EMBL" id="BAAALD010000036">
    <property type="protein sequence ID" value="GAA1091744.1"/>
    <property type="molecule type" value="Genomic_DNA"/>
</dbReference>
<keyword evidence="3" id="KW-1185">Reference proteome</keyword>
<feature type="compositionally biased region" description="Pro residues" evidence="1">
    <location>
        <begin position="125"/>
        <end position="135"/>
    </location>
</feature>
<comment type="caution">
    <text evidence="2">The sequence shown here is derived from an EMBL/GenBank/DDBJ whole genome shotgun (WGS) entry which is preliminary data.</text>
</comment>
<evidence type="ECO:0000256" key="1">
    <source>
        <dbReference type="SAM" id="MobiDB-lite"/>
    </source>
</evidence>
<reference evidence="2 3" key="1">
    <citation type="journal article" date="2019" name="Int. J. Syst. Evol. Microbiol.">
        <title>The Global Catalogue of Microorganisms (GCM) 10K type strain sequencing project: providing services to taxonomists for standard genome sequencing and annotation.</title>
        <authorList>
            <consortium name="The Broad Institute Genomics Platform"/>
            <consortium name="The Broad Institute Genome Sequencing Center for Infectious Disease"/>
            <person name="Wu L."/>
            <person name="Ma J."/>
        </authorList>
    </citation>
    <scope>NUCLEOTIDE SEQUENCE [LARGE SCALE GENOMIC DNA]</scope>
    <source>
        <strain evidence="2 3">JCM 13002</strain>
    </source>
</reference>
<evidence type="ECO:0000313" key="2">
    <source>
        <dbReference type="EMBL" id="GAA1091744.1"/>
    </source>
</evidence>
<name>A0ABN1TKK1_9ACTN</name>
<sequence>MHGDHPAGPGPHPLVHVRADRLDAYGRRRRIPIPAHHGGHLLPGYVPNVPPDITSEQVYPRSAPQPGPDRAQGVPDGVSHPGLHMIGTERGTVPVCQTADTTAPAHTPPPSAFPPTRPAATSPFPNLPDPLPPLPRGRCRNPPLRRRPARRPHRHAGCPALVPAARRGCCQAVRSRQVMEGGGILLLTRHAVDCPVWSTR</sequence>
<protein>
    <submittedName>
        <fullName evidence="2">Uncharacterized protein</fullName>
    </submittedName>
</protein>